<comment type="caution">
    <text evidence="1">The sequence shown here is derived from an EMBL/GenBank/DDBJ whole genome shotgun (WGS) entry which is preliminary data.</text>
</comment>
<sequence>MTSYIGKPEERPSKINNHNNVLETSLFTSDGIVLSTTQEMHCGDFVLTEDTDNHAADAEIEGSEKHVTVTIHRSSLKNYRAEECKERILANCADEHGAAASESPAKVKENETFSNDEAIFEQDGPLSLKERISNVDMSIEWIKGELTLMQAQDLSLRQQFEKLFKDQVLFRKYNVLDKTSLKINCVILSPFGSPEFCNPRESRLRFTWGPCLCIIAMRVAPG</sequence>
<gene>
    <name evidence="1" type="ORF">AWC38_SpisGene8865</name>
</gene>
<evidence type="ECO:0000313" key="2">
    <source>
        <dbReference type="Proteomes" id="UP000225706"/>
    </source>
</evidence>
<reference evidence="2" key="1">
    <citation type="journal article" date="2017" name="bioRxiv">
        <title>Comparative analysis of the genomes of Stylophora pistillata and Acropora digitifera provides evidence for extensive differences between species of corals.</title>
        <authorList>
            <person name="Voolstra C.R."/>
            <person name="Li Y."/>
            <person name="Liew Y.J."/>
            <person name="Baumgarten S."/>
            <person name="Zoccola D."/>
            <person name="Flot J.-F."/>
            <person name="Tambutte S."/>
            <person name="Allemand D."/>
            <person name="Aranda M."/>
        </authorList>
    </citation>
    <scope>NUCLEOTIDE SEQUENCE [LARGE SCALE GENOMIC DNA]</scope>
</reference>
<accession>A0A2B4S9A2</accession>
<name>A0A2B4S9A2_STYPI</name>
<evidence type="ECO:0000313" key="1">
    <source>
        <dbReference type="EMBL" id="PFX26461.1"/>
    </source>
</evidence>
<dbReference type="Proteomes" id="UP000225706">
    <property type="component" value="Unassembled WGS sequence"/>
</dbReference>
<proteinExistence type="predicted"/>
<organism evidence="1 2">
    <name type="scientific">Stylophora pistillata</name>
    <name type="common">Smooth cauliflower coral</name>
    <dbReference type="NCBI Taxonomy" id="50429"/>
    <lineage>
        <taxon>Eukaryota</taxon>
        <taxon>Metazoa</taxon>
        <taxon>Cnidaria</taxon>
        <taxon>Anthozoa</taxon>
        <taxon>Hexacorallia</taxon>
        <taxon>Scleractinia</taxon>
        <taxon>Astrocoeniina</taxon>
        <taxon>Pocilloporidae</taxon>
        <taxon>Stylophora</taxon>
    </lineage>
</organism>
<dbReference type="EMBL" id="LSMT01000125">
    <property type="protein sequence ID" value="PFX26461.1"/>
    <property type="molecule type" value="Genomic_DNA"/>
</dbReference>
<keyword evidence="2" id="KW-1185">Reference proteome</keyword>
<protein>
    <submittedName>
        <fullName evidence="1">Uncharacterized protein</fullName>
    </submittedName>
</protein>
<dbReference type="AlphaFoldDB" id="A0A2B4S9A2"/>